<keyword evidence="10" id="KW-1185">Reference proteome</keyword>
<dbReference type="Pfam" id="PF01915">
    <property type="entry name" value="Glyco_hydro_3_C"/>
    <property type="match status" value="1"/>
</dbReference>
<dbReference type="Pfam" id="PF00933">
    <property type="entry name" value="Glyco_hydro_3"/>
    <property type="match status" value="1"/>
</dbReference>
<dbReference type="Proteomes" id="UP000193944">
    <property type="component" value="Unassembled WGS sequence"/>
</dbReference>
<evidence type="ECO:0000313" key="9">
    <source>
        <dbReference type="EMBL" id="ORX77801.1"/>
    </source>
</evidence>
<dbReference type="InterPro" id="IPR001764">
    <property type="entry name" value="Glyco_hydro_3_N"/>
</dbReference>
<dbReference type="InterPro" id="IPR050288">
    <property type="entry name" value="Cellulose_deg_GH3"/>
</dbReference>
<keyword evidence="7" id="KW-0732">Signal</keyword>
<feature type="chain" id="PRO_5012259977" description="beta-glucosidase" evidence="7">
    <location>
        <begin position="20"/>
        <end position="870"/>
    </location>
</feature>
<dbReference type="Gene3D" id="3.20.20.300">
    <property type="entry name" value="Glycoside hydrolase, family 3, N-terminal domain"/>
    <property type="match status" value="1"/>
</dbReference>
<dbReference type="InterPro" id="IPR002772">
    <property type="entry name" value="Glyco_hydro_3_C"/>
</dbReference>
<dbReference type="GO" id="GO:0008422">
    <property type="term" value="F:beta-glucosidase activity"/>
    <property type="evidence" value="ECO:0007669"/>
    <property type="project" value="UniProtKB-EC"/>
</dbReference>
<evidence type="ECO:0000313" key="10">
    <source>
        <dbReference type="Proteomes" id="UP000193944"/>
    </source>
</evidence>
<proteinExistence type="inferred from homology"/>
<comment type="similarity">
    <text evidence="2">Belongs to the glycosyl hydrolase 3 family.</text>
</comment>
<dbReference type="EMBL" id="MCFG01000234">
    <property type="protein sequence ID" value="ORX77801.1"/>
    <property type="molecule type" value="Genomic_DNA"/>
</dbReference>
<evidence type="ECO:0000256" key="6">
    <source>
        <dbReference type="SAM" id="MobiDB-lite"/>
    </source>
</evidence>
<name>A0A1Y1WW65_9FUNG</name>
<dbReference type="Gene3D" id="2.60.40.10">
    <property type="entry name" value="Immunoglobulins"/>
    <property type="match status" value="1"/>
</dbReference>
<dbReference type="InterPro" id="IPR026891">
    <property type="entry name" value="Fn3-like"/>
</dbReference>
<dbReference type="SMART" id="SM01217">
    <property type="entry name" value="Fn3_like"/>
    <property type="match status" value="1"/>
</dbReference>
<dbReference type="InterPro" id="IPR017853">
    <property type="entry name" value="GH"/>
</dbReference>
<comment type="caution">
    <text evidence="9">The sequence shown here is derived from an EMBL/GenBank/DDBJ whole genome shotgun (WGS) entry which is preliminary data.</text>
</comment>
<dbReference type="SUPFAM" id="SSF51445">
    <property type="entry name" value="(Trans)glycosidases"/>
    <property type="match status" value="1"/>
</dbReference>
<dbReference type="SUPFAM" id="SSF52279">
    <property type="entry name" value="Beta-D-glucan exohydrolase, C-terminal domain"/>
    <property type="match status" value="1"/>
</dbReference>
<gene>
    <name evidence="9" type="ORF">BCR32DRAFT_295399</name>
</gene>
<dbReference type="EC" id="3.2.1.21" evidence="3"/>
<evidence type="ECO:0000256" key="5">
    <source>
        <dbReference type="ARBA" id="ARBA00023295"/>
    </source>
</evidence>
<reference evidence="9 10" key="1">
    <citation type="submission" date="2016-08" db="EMBL/GenBank/DDBJ databases">
        <title>A Parts List for Fungal Cellulosomes Revealed by Comparative Genomics.</title>
        <authorList>
            <consortium name="DOE Joint Genome Institute"/>
            <person name="Haitjema C.H."/>
            <person name="Gilmore S.P."/>
            <person name="Henske J.K."/>
            <person name="Solomon K.V."/>
            <person name="De Groot R."/>
            <person name="Kuo A."/>
            <person name="Mondo S.J."/>
            <person name="Salamov A.A."/>
            <person name="Labutti K."/>
            <person name="Zhao Z."/>
            <person name="Chiniquy J."/>
            <person name="Barry K."/>
            <person name="Brewer H.M."/>
            <person name="Purvine S.O."/>
            <person name="Wright A.T."/>
            <person name="Boxma B."/>
            <person name="Van Alen T."/>
            <person name="Hackstein J.H."/>
            <person name="Baker S.E."/>
            <person name="Grigoriev I.V."/>
            <person name="O'Malley M.A."/>
        </authorList>
    </citation>
    <scope>NUCLEOTIDE SEQUENCE [LARGE SCALE GENOMIC DNA]</scope>
    <source>
        <strain evidence="9 10">S4</strain>
    </source>
</reference>
<comment type="catalytic activity">
    <reaction evidence="1">
        <text>Hydrolysis of terminal, non-reducing beta-D-glucosyl residues with release of beta-D-glucose.</text>
        <dbReference type="EC" id="3.2.1.21"/>
    </reaction>
</comment>
<dbReference type="AlphaFoldDB" id="A0A1Y1WW65"/>
<dbReference type="Pfam" id="PF14310">
    <property type="entry name" value="Fn3-like"/>
    <property type="match status" value="1"/>
</dbReference>
<feature type="signal peptide" evidence="7">
    <location>
        <begin position="1"/>
        <end position="19"/>
    </location>
</feature>
<sequence>MKFFNILVIALLLINLAFAVPIKKKCIVKNKGEIGNKNDSEEIGNNNESEEIGNNNEADDDKKAINGPTRFEGDEIFPYETEHINTLASYTSECTVLLKKNGDFPLTKKDTRKVYLYGNGVRKTIKGGTGSGDVNSRSFDNIETAFTKGGFEILTKDFLDAYDEIYEKANKEFQEELNSNGGGFLNFGAIMTEPDYDLPYVKEGDLAIYVLSRISGEGTDRKPIKGDLFLTDTERKMINDLAKGFKKFMLVLNTGGPMDLSDLDSVENVLVLSQLGVNTSNTLVDVITGAKYPSGKLATTWTKYEDYQTIGDFAEKDDTNYKEGIYVGYRYFDTVNTDVMYPFGFGLGYTDFEYEIKSAKLNGETFEVKTNVKNVGKYKGKEVMELYLSKPNTSLDEPYQILVNFAKTKELKPKQKDTVTIKFKLSDFASYDTKTATYILDKGDYVVRVGNSSRNTKPCGVIKVKSRIDVRKVDNKLGDPGFKDYVPELNRKKENLSKVKKFTLNAKSIKKEVIDYEKPYEINEAVKALTLEEKAKLVIGAYVEDAIGSLIGAASTTVAGAAGETAKVAGLKPVVMADGPAGLRLAKSYFLDETGAHNLQGNLPESMMNLFDEETKKLIEESIPKPKEGEPIYHQYATAIPIGTAIAQSWNKEFARICGDIVGTEMEMFGVQLWLAPALNIHRSILCGRNFEYYSEDPYISGAITAAITSGVQKHKNAFVTLKHFAANNQETNRYLNSSNVSERAMREIYLKGFEIAVKEANPKAIMTSYNLINGIHSNESKDLTSDILRKEFGYKGIVMTDWVMKMEGDYKYPNPTAYKVIKATGDIFMPGSKADYENVLEAIKNNELTMEELEISATRIYNLAKEIEN</sequence>
<dbReference type="PRINTS" id="PR00133">
    <property type="entry name" value="GLHYDRLASE3"/>
</dbReference>
<dbReference type="PANTHER" id="PTHR42715:SF10">
    <property type="entry name" value="BETA-GLUCOSIDASE"/>
    <property type="match status" value="1"/>
</dbReference>
<dbReference type="OrthoDB" id="2128893at2759"/>
<dbReference type="STRING" id="1754192.A0A1Y1WW65"/>
<evidence type="ECO:0000256" key="7">
    <source>
        <dbReference type="SAM" id="SignalP"/>
    </source>
</evidence>
<evidence type="ECO:0000256" key="4">
    <source>
        <dbReference type="ARBA" id="ARBA00022801"/>
    </source>
</evidence>
<dbReference type="GO" id="GO:0005975">
    <property type="term" value="P:carbohydrate metabolic process"/>
    <property type="evidence" value="ECO:0007669"/>
    <property type="project" value="InterPro"/>
</dbReference>
<organism evidence="9 10">
    <name type="scientific">Anaeromyces robustus</name>
    <dbReference type="NCBI Taxonomy" id="1754192"/>
    <lineage>
        <taxon>Eukaryota</taxon>
        <taxon>Fungi</taxon>
        <taxon>Fungi incertae sedis</taxon>
        <taxon>Chytridiomycota</taxon>
        <taxon>Chytridiomycota incertae sedis</taxon>
        <taxon>Neocallimastigomycetes</taxon>
        <taxon>Neocallimastigales</taxon>
        <taxon>Neocallimastigaceae</taxon>
        <taxon>Anaeromyces</taxon>
    </lineage>
</organism>
<evidence type="ECO:0000256" key="1">
    <source>
        <dbReference type="ARBA" id="ARBA00000448"/>
    </source>
</evidence>
<evidence type="ECO:0000256" key="2">
    <source>
        <dbReference type="ARBA" id="ARBA00005336"/>
    </source>
</evidence>
<evidence type="ECO:0000256" key="3">
    <source>
        <dbReference type="ARBA" id="ARBA00012744"/>
    </source>
</evidence>
<feature type="region of interest" description="Disordered" evidence="6">
    <location>
        <begin position="37"/>
        <end position="65"/>
    </location>
</feature>
<feature type="domain" description="Fibronectin type III-like" evidence="8">
    <location>
        <begin position="382"/>
        <end position="453"/>
    </location>
</feature>
<evidence type="ECO:0000259" key="8">
    <source>
        <dbReference type="SMART" id="SM01217"/>
    </source>
</evidence>
<dbReference type="InterPro" id="IPR036881">
    <property type="entry name" value="Glyco_hydro_3_C_sf"/>
</dbReference>
<accession>A0A1Y1WW65</accession>
<keyword evidence="5 9" id="KW-0326">Glycosidase</keyword>
<dbReference type="Gene3D" id="3.40.50.1700">
    <property type="entry name" value="Glycoside hydrolase family 3 C-terminal domain"/>
    <property type="match status" value="1"/>
</dbReference>
<keyword evidence="4" id="KW-0378">Hydrolase</keyword>
<dbReference type="InterPro" id="IPR013783">
    <property type="entry name" value="Ig-like_fold"/>
</dbReference>
<dbReference type="PANTHER" id="PTHR42715">
    <property type="entry name" value="BETA-GLUCOSIDASE"/>
    <property type="match status" value="1"/>
</dbReference>
<reference evidence="9 10" key="2">
    <citation type="submission" date="2016-08" db="EMBL/GenBank/DDBJ databases">
        <title>Pervasive Adenine N6-methylation of Active Genes in Fungi.</title>
        <authorList>
            <consortium name="DOE Joint Genome Institute"/>
            <person name="Mondo S.J."/>
            <person name="Dannebaum R.O."/>
            <person name="Kuo R.C."/>
            <person name="Labutti K."/>
            <person name="Haridas S."/>
            <person name="Kuo A."/>
            <person name="Salamov A."/>
            <person name="Ahrendt S.R."/>
            <person name="Lipzen A."/>
            <person name="Sullivan W."/>
            <person name="Andreopoulos W.B."/>
            <person name="Clum A."/>
            <person name="Lindquist E."/>
            <person name="Daum C."/>
            <person name="Ramamoorthy G.K."/>
            <person name="Gryganskyi A."/>
            <person name="Culley D."/>
            <person name="Magnuson J.K."/>
            <person name="James T.Y."/>
            <person name="O'Malley M.A."/>
            <person name="Stajich J.E."/>
            <person name="Spatafora J.W."/>
            <person name="Visel A."/>
            <person name="Grigoriev I.V."/>
        </authorList>
    </citation>
    <scope>NUCLEOTIDE SEQUENCE [LARGE SCALE GENOMIC DNA]</scope>
    <source>
        <strain evidence="9 10">S4</strain>
    </source>
</reference>
<feature type="compositionally biased region" description="Low complexity" evidence="6">
    <location>
        <begin position="43"/>
        <end position="56"/>
    </location>
</feature>
<dbReference type="InterPro" id="IPR036962">
    <property type="entry name" value="Glyco_hydro_3_N_sf"/>
</dbReference>
<protein>
    <recommendedName>
        <fullName evidence="3">beta-glucosidase</fullName>
        <ecNumber evidence="3">3.2.1.21</ecNumber>
    </recommendedName>
</protein>